<sequence length="456" mass="48208">MAAQQRAFAAAAAAWTSPRPVRLPRADRSRLAAAVSSQVFLVKSRAAKRKATADAPPPPPAAAAAQTRWPRAYVETFALTPAELQQNGYPSRLQPCEGRYGGRECKAYESTGTPQGEGGGEARLLAVDCEMCYAQPAGRERELQLARVSVVDDSLQTVFDELVLPEHPICDYNTAYSGITAEMMQRATLSRAQVVDALLRAMGEQPSHTFLVGHSLESDLHALRLEHRRVIDTAVLFPLRCHVDRAPSKAALRVLTARHLGREIQQSDAGHDATEDAKAAMELALLKLRCGHAFGLPGAAWGGGFESLGEVLRHAGKATAALGPLAALHRLAASVSSSCASPPAAPSADASLPSLESVQLVPCLSDEEAVERTLRLSAARNQCCWLQLQGDGDAGSAASLQASIERLRRGLPANTLLAVLGYDVQQDDAEASADASGGAPRFVGSAMFSITPGGQS</sequence>
<dbReference type="InterPro" id="IPR012337">
    <property type="entry name" value="RNaseH-like_sf"/>
</dbReference>
<dbReference type="InterPro" id="IPR034922">
    <property type="entry name" value="REX1-like_exo"/>
</dbReference>
<evidence type="ECO:0000256" key="3">
    <source>
        <dbReference type="ARBA" id="ARBA00022722"/>
    </source>
</evidence>
<keyword evidence="6" id="KW-0539">Nucleus</keyword>
<dbReference type="Pfam" id="PF00929">
    <property type="entry name" value="RNase_T"/>
    <property type="match status" value="1"/>
</dbReference>
<reference evidence="8 9" key="1">
    <citation type="journal article" date="2024" name="Science">
        <title>Giant polyketide synthase enzymes in the biosynthesis of giant marine polyether toxins.</title>
        <authorList>
            <person name="Fallon T.R."/>
            <person name="Shende V.V."/>
            <person name="Wierzbicki I.H."/>
            <person name="Pendleton A.L."/>
            <person name="Watervoot N.F."/>
            <person name="Auber R.P."/>
            <person name="Gonzalez D.J."/>
            <person name="Wisecaver J.H."/>
            <person name="Moore B.S."/>
        </authorList>
    </citation>
    <scope>NUCLEOTIDE SEQUENCE [LARGE SCALE GENOMIC DNA]</scope>
    <source>
        <strain evidence="8 9">12B1</strain>
    </source>
</reference>
<evidence type="ECO:0000256" key="1">
    <source>
        <dbReference type="ARBA" id="ARBA00004123"/>
    </source>
</evidence>
<comment type="caution">
    <text evidence="8">The sequence shown here is derived from an EMBL/GenBank/DDBJ whole genome shotgun (WGS) entry which is preliminary data.</text>
</comment>
<comment type="similarity">
    <text evidence="2">Belongs to the REXO1/REXO3 family.</text>
</comment>
<keyword evidence="4" id="KW-0378">Hydrolase</keyword>
<keyword evidence="3" id="KW-0540">Nuclease</keyword>
<dbReference type="GO" id="GO:0003676">
    <property type="term" value="F:nucleic acid binding"/>
    <property type="evidence" value="ECO:0007669"/>
    <property type="project" value="InterPro"/>
</dbReference>
<gene>
    <name evidence="8" type="ORF">AB1Y20_012005</name>
</gene>
<accession>A0AB34IN61</accession>
<name>A0AB34IN61_PRYPA</name>
<dbReference type="Gene3D" id="3.30.420.10">
    <property type="entry name" value="Ribonuclease H-like superfamily/Ribonuclease H"/>
    <property type="match status" value="1"/>
</dbReference>
<evidence type="ECO:0000256" key="5">
    <source>
        <dbReference type="ARBA" id="ARBA00022839"/>
    </source>
</evidence>
<dbReference type="GO" id="GO:0005634">
    <property type="term" value="C:nucleus"/>
    <property type="evidence" value="ECO:0007669"/>
    <property type="project" value="UniProtKB-SubCell"/>
</dbReference>
<evidence type="ECO:0000256" key="2">
    <source>
        <dbReference type="ARBA" id="ARBA00006357"/>
    </source>
</evidence>
<keyword evidence="5" id="KW-0269">Exonuclease</keyword>
<dbReference type="FunFam" id="3.30.420.10:FF:000031">
    <property type="entry name" value="RNA exonuclease 1"/>
    <property type="match status" value="1"/>
</dbReference>
<dbReference type="InterPro" id="IPR036397">
    <property type="entry name" value="RNaseH_sf"/>
</dbReference>
<dbReference type="AlphaFoldDB" id="A0AB34IN61"/>
<dbReference type="GO" id="GO:0004527">
    <property type="term" value="F:exonuclease activity"/>
    <property type="evidence" value="ECO:0007669"/>
    <property type="project" value="UniProtKB-KW"/>
</dbReference>
<dbReference type="PANTHER" id="PTHR12801">
    <property type="entry name" value="RNA EXONUCLEASE REXO1 / RECO3 FAMILY MEMBER-RELATED"/>
    <property type="match status" value="1"/>
</dbReference>
<evidence type="ECO:0000259" key="7">
    <source>
        <dbReference type="SMART" id="SM00479"/>
    </source>
</evidence>
<protein>
    <recommendedName>
        <fullName evidence="7">Exonuclease domain-containing protein</fullName>
    </recommendedName>
</protein>
<dbReference type="InterPro" id="IPR047021">
    <property type="entry name" value="REXO1/3/4-like"/>
</dbReference>
<evidence type="ECO:0000313" key="8">
    <source>
        <dbReference type="EMBL" id="KAL1503525.1"/>
    </source>
</evidence>
<keyword evidence="9" id="KW-1185">Reference proteome</keyword>
<dbReference type="InterPro" id="IPR013520">
    <property type="entry name" value="Ribonucl_H"/>
</dbReference>
<dbReference type="EMBL" id="JBGBPQ010000021">
    <property type="protein sequence ID" value="KAL1503525.1"/>
    <property type="molecule type" value="Genomic_DNA"/>
</dbReference>
<evidence type="ECO:0000313" key="9">
    <source>
        <dbReference type="Proteomes" id="UP001515480"/>
    </source>
</evidence>
<dbReference type="SMART" id="SM00479">
    <property type="entry name" value="EXOIII"/>
    <property type="match status" value="1"/>
</dbReference>
<dbReference type="SUPFAM" id="SSF53098">
    <property type="entry name" value="Ribonuclease H-like"/>
    <property type="match status" value="1"/>
</dbReference>
<feature type="domain" description="Exonuclease" evidence="7">
    <location>
        <begin position="123"/>
        <end position="293"/>
    </location>
</feature>
<comment type="subcellular location">
    <subcellularLocation>
        <location evidence="1">Nucleus</location>
    </subcellularLocation>
</comment>
<dbReference type="PANTHER" id="PTHR12801:SF115">
    <property type="entry name" value="FI18136P1-RELATED"/>
    <property type="match status" value="1"/>
</dbReference>
<dbReference type="Proteomes" id="UP001515480">
    <property type="component" value="Unassembled WGS sequence"/>
</dbReference>
<evidence type="ECO:0000256" key="6">
    <source>
        <dbReference type="ARBA" id="ARBA00023242"/>
    </source>
</evidence>
<evidence type="ECO:0000256" key="4">
    <source>
        <dbReference type="ARBA" id="ARBA00022801"/>
    </source>
</evidence>
<dbReference type="GO" id="GO:0010629">
    <property type="term" value="P:negative regulation of gene expression"/>
    <property type="evidence" value="ECO:0007669"/>
    <property type="project" value="UniProtKB-ARBA"/>
</dbReference>
<organism evidence="8 9">
    <name type="scientific">Prymnesium parvum</name>
    <name type="common">Toxic golden alga</name>
    <dbReference type="NCBI Taxonomy" id="97485"/>
    <lineage>
        <taxon>Eukaryota</taxon>
        <taxon>Haptista</taxon>
        <taxon>Haptophyta</taxon>
        <taxon>Prymnesiophyceae</taxon>
        <taxon>Prymnesiales</taxon>
        <taxon>Prymnesiaceae</taxon>
        <taxon>Prymnesium</taxon>
    </lineage>
</organism>
<proteinExistence type="inferred from homology"/>
<dbReference type="CDD" id="cd06145">
    <property type="entry name" value="REX1_like"/>
    <property type="match status" value="1"/>
</dbReference>